<reference evidence="2 3" key="1">
    <citation type="submission" date="2018-05" db="EMBL/GenBank/DDBJ databases">
        <title>Nocardioides silvaticus genome.</title>
        <authorList>
            <person name="Li C."/>
            <person name="Wang G."/>
        </authorList>
    </citation>
    <scope>NUCLEOTIDE SEQUENCE [LARGE SCALE GENOMIC DNA]</scope>
    <source>
        <strain evidence="2 3">CCTCC AB 2018079</strain>
    </source>
</reference>
<keyword evidence="3" id="KW-1185">Reference proteome</keyword>
<feature type="region of interest" description="Disordered" evidence="1">
    <location>
        <begin position="1"/>
        <end position="25"/>
    </location>
</feature>
<feature type="compositionally biased region" description="Basic and acidic residues" evidence="1">
    <location>
        <begin position="1"/>
        <end position="12"/>
    </location>
</feature>
<protein>
    <submittedName>
        <fullName evidence="2">Uncharacterized protein</fullName>
    </submittedName>
</protein>
<comment type="caution">
    <text evidence="2">The sequence shown here is derived from an EMBL/GenBank/DDBJ whole genome shotgun (WGS) entry which is preliminary data.</text>
</comment>
<dbReference type="AlphaFoldDB" id="A0A316T9R8"/>
<evidence type="ECO:0000313" key="2">
    <source>
        <dbReference type="EMBL" id="PWN00977.1"/>
    </source>
</evidence>
<dbReference type="RefSeq" id="WP_109697254.1">
    <property type="nucleotide sequence ID" value="NZ_QGDD01000012.1"/>
</dbReference>
<sequence length="82" mass="9110">MTTETDSQRLARNESNVHTTGHRLDNPSSYLHAVEAAGLARTIRCPHCNVVTHLVPMGGDGWGVEEDHELHCPRHEDNKDEG</sequence>
<dbReference type="Proteomes" id="UP000245507">
    <property type="component" value="Unassembled WGS sequence"/>
</dbReference>
<evidence type="ECO:0000313" key="3">
    <source>
        <dbReference type="Proteomes" id="UP000245507"/>
    </source>
</evidence>
<proteinExistence type="predicted"/>
<gene>
    <name evidence="2" type="ORF">DJ010_20360</name>
</gene>
<dbReference type="EMBL" id="QGDD01000012">
    <property type="protein sequence ID" value="PWN00977.1"/>
    <property type="molecule type" value="Genomic_DNA"/>
</dbReference>
<evidence type="ECO:0000256" key="1">
    <source>
        <dbReference type="SAM" id="MobiDB-lite"/>
    </source>
</evidence>
<accession>A0A316T9R8</accession>
<name>A0A316T9R8_9ACTN</name>
<organism evidence="2 3">
    <name type="scientific">Nocardioides silvaticus</name>
    <dbReference type="NCBI Taxonomy" id="2201891"/>
    <lineage>
        <taxon>Bacteria</taxon>
        <taxon>Bacillati</taxon>
        <taxon>Actinomycetota</taxon>
        <taxon>Actinomycetes</taxon>
        <taxon>Propionibacteriales</taxon>
        <taxon>Nocardioidaceae</taxon>
        <taxon>Nocardioides</taxon>
    </lineage>
</organism>